<keyword evidence="3" id="KW-1185">Reference proteome</keyword>
<keyword evidence="1" id="KW-0472">Membrane</keyword>
<name>A0A7G7W2I5_9BACT</name>
<keyword evidence="1" id="KW-0812">Transmembrane</keyword>
<dbReference type="KEGG" id="hsk:H4317_10225"/>
<proteinExistence type="predicted"/>
<protein>
    <submittedName>
        <fullName evidence="2">Uncharacterized protein</fullName>
    </submittedName>
</protein>
<gene>
    <name evidence="2" type="ORF">H4317_10225</name>
</gene>
<evidence type="ECO:0000313" key="2">
    <source>
        <dbReference type="EMBL" id="QNH60578.1"/>
    </source>
</evidence>
<dbReference type="RefSeq" id="WP_185886383.1">
    <property type="nucleotide sequence ID" value="NZ_CP060202.1"/>
</dbReference>
<dbReference type="Proteomes" id="UP000515489">
    <property type="component" value="Chromosome"/>
</dbReference>
<sequence length="117" mass="13193">MNHKKKKQASGCGFNTYFVLVLLFGLFGHLGWKLSSGYTRTRLLSSDNVAATVARITNEKEFLGNSPVSHQFYYKYSFAVNSQTYSGDSRDPGKQPGDTILIRYVVEKPEINEPVHK</sequence>
<organism evidence="2 3">
    <name type="scientific">Hymenobacter sediminicola</name>
    <dbReference type="NCBI Taxonomy" id="2761579"/>
    <lineage>
        <taxon>Bacteria</taxon>
        <taxon>Pseudomonadati</taxon>
        <taxon>Bacteroidota</taxon>
        <taxon>Cytophagia</taxon>
        <taxon>Cytophagales</taxon>
        <taxon>Hymenobacteraceae</taxon>
        <taxon>Hymenobacter</taxon>
    </lineage>
</organism>
<evidence type="ECO:0000313" key="3">
    <source>
        <dbReference type="Proteomes" id="UP000515489"/>
    </source>
</evidence>
<feature type="transmembrane region" description="Helical" evidence="1">
    <location>
        <begin position="12"/>
        <end position="32"/>
    </location>
</feature>
<keyword evidence="1" id="KW-1133">Transmembrane helix</keyword>
<accession>A0A7G7W2I5</accession>
<dbReference type="EMBL" id="CP060202">
    <property type="protein sequence ID" value="QNH60578.1"/>
    <property type="molecule type" value="Genomic_DNA"/>
</dbReference>
<evidence type="ECO:0000256" key="1">
    <source>
        <dbReference type="SAM" id="Phobius"/>
    </source>
</evidence>
<reference evidence="2 3" key="1">
    <citation type="submission" date="2020-08" db="EMBL/GenBank/DDBJ databases">
        <title>Hymenobacter sp. S2-20-2 genome sequencing.</title>
        <authorList>
            <person name="Jin L."/>
        </authorList>
    </citation>
    <scope>NUCLEOTIDE SEQUENCE [LARGE SCALE GENOMIC DNA]</scope>
    <source>
        <strain evidence="2 3">S2-20-2</strain>
    </source>
</reference>
<dbReference type="AlphaFoldDB" id="A0A7G7W2I5"/>